<dbReference type="Pfam" id="PF13416">
    <property type="entry name" value="SBP_bac_8"/>
    <property type="match status" value="1"/>
</dbReference>
<evidence type="ECO:0008006" key="5">
    <source>
        <dbReference type="Google" id="ProtNLM"/>
    </source>
</evidence>
<gene>
    <name evidence="3" type="ORF">Pla22_29720</name>
</gene>
<evidence type="ECO:0000256" key="1">
    <source>
        <dbReference type="ARBA" id="ARBA00022729"/>
    </source>
</evidence>
<protein>
    <recommendedName>
        <fullName evidence="5">Bacterial extracellular solute-binding protein</fullName>
    </recommendedName>
</protein>
<name>A0A5C5WJN9_9BACT</name>
<dbReference type="InterPro" id="IPR006059">
    <property type="entry name" value="SBP"/>
</dbReference>
<dbReference type="PANTHER" id="PTHR30222">
    <property type="entry name" value="SPERMIDINE/PUTRESCINE-BINDING PERIPLASMIC PROTEIN"/>
    <property type="match status" value="1"/>
</dbReference>
<dbReference type="SUPFAM" id="SSF53850">
    <property type="entry name" value="Periplasmic binding protein-like II"/>
    <property type="match status" value="1"/>
</dbReference>
<evidence type="ECO:0000256" key="2">
    <source>
        <dbReference type="SAM" id="MobiDB-lite"/>
    </source>
</evidence>
<feature type="region of interest" description="Disordered" evidence="2">
    <location>
        <begin position="39"/>
        <end position="68"/>
    </location>
</feature>
<keyword evidence="4" id="KW-1185">Reference proteome</keyword>
<organism evidence="3 4">
    <name type="scientific">Rubripirellula amarantea</name>
    <dbReference type="NCBI Taxonomy" id="2527999"/>
    <lineage>
        <taxon>Bacteria</taxon>
        <taxon>Pseudomonadati</taxon>
        <taxon>Planctomycetota</taxon>
        <taxon>Planctomycetia</taxon>
        <taxon>Pirellulales</taxon>
        <taxon>Pirellulaceae</taxon>
        <taxon>Rubripirellula</taxon>
    </lineage>
</organism>
<evidence type="ECO:0000313" key="4">
    <source>
        <dbReference type="Proteomes" id="UP000316598"/>
    </source>
</evidence>
<evidence type="ECO:0000313" key="3">
    <source>
        <dbReference type="EMBL" id="TWT50231.1"/>
    </source>
</evidence>
<reference evidence="3 4" key="1">
    <citation type="submission" date="2019-02" db="EMBL/GenBank/DDBJ databases">
        <title>Deep-cultivation of Planctomycetes and their phenomic and genomic characterization uncovers novel biology.</title>
        <authorList>
            <person name="Wiegand S."/>
            <person name="Jogler M."/>
            <person name="Boedeker C."/>
            <person name="Pinto D."/>
            <person name="Vollmers J."/>
            <person name="Rivas-Marin E."/>
            <person name="Kohn T."/>
            <person name="Peeters S.H."/>
            <person name="Heuer A."/>
            <person name="Rast P."/>
            <person name="Oberbeckmann S."/>
            <person name="Bunk B."/>
            <person name="Jeske O."/>
            <person name="Meyerdierks A."/>
            <person name="Storesund J.E."/>
            <person name="Kallscheuer N."/>
            <person name="Luecker S."/>
            <person name="Lage O.M."/>
            <person name="Pohl T."/>
            <person name="Merkel B.J."/>
            <person name="Hornburger P."/>
            <person name="Mueller R.-W."/>
            <person name="Bruemmer F."/>
            <person name="Labrenz M."/>
            <person name="Spormann A.M."/>
            <person name="Op Den Camp H."/>
            <person name="Overmann J."/>
            <person name="Amann R."/>
            <person name="Jetten M.S.M."/>
            <person name="Mascher T."/>
            <person name="Medema M.H."/>
            <person name="Devos D.P."/>
            <person name="Kaster A.-K."/>
            <person name="Ovreas L."/>
            <person name="Rohde M."/>
            <person name="Galperin M.Y."/>
            <person name="Jogler C."/>
        </authorList>
    </citation>
    <scope>NUCLEOTIDE SEQUENCE [LARGE SCALE GENOMIC DNA]</scope>
    <source>
        <strain evidence="3 4">Pla22</strain>
    </source>
</reference>
<feature type="compositionally biased region" description="Basic and acidic residues" evidence="2">
    <location>
        <begin position="47"/>
        <end position="60"/>
    </location>
</feature>
<accession>A0A5C5WJN9</accession>
<dbReference type="PANTHER" id="PTHR30222:SF17">
    <property type="entry name" value="SPERMIDINE_PUTRESCINE-BINDING PERIPLASMIC PROTEIN"/>
    <property type="match status" value="1"/>
</dbReference>
<keyword evidence="1" id="KW-0732">Signal</keyword>
<dbReference type="Gene3D" id="3.40.190.10">
    <property type="entry name" value="Periplasmic binding protein-like II"/>
    <property type="match status" value="2"/>
</dbReference>
<dbReference type="Proteomes" id="UP000316598">
    <property type="component" value="Unassembled WGS sequence"/>
</dbReference>
<feature type="compositionally biased region" description="Polar residues" evidence="2">
    <location>
        <begin position="11"/>
        <end position="22"/>
    </location>
</feature>
<comment type="caution">
    <text evidence="3">The sequence shown here is derived from an EMBL/GenBank/DDBJ whole genome shotgun (WGS) entry which is preliminary data.</text>
</comment>
<dbReference type="AlphaFoldDB" id="A0A5C5WJN9"/>
<proteinExistence type="predicted"/>
<feature type="region of interest" description="Disordered" evidence="2">
    <location>
        <begin position="1"/>
        <end position="22"/>
    </location>
</feature>
<sequence length="460" mass="51309">MTLPTPRRFHSATTPSSKLSRRSMLNHTARCLALATTLARGSATSAQDKHATDSKPKAKPEPTQGPTILSKKRRVVRVLGTHVTLQEDLRKRAEADLGIELQFSPGGSAEVLHRASTRPESFDLYEQWSNSMRVLWQVGAIQPIETKRLRYWSEINQLTTTGRLTPNAKIGAGDAPNRLLFVQPDGALGGNETSKVSFLPYVHNVDSFGYDAGKIPRGIPYETESWSWLLDEQHQGKVAIVNAPTIGLFDLALAAQAKGLIEFDDIGNISRSKLDELFDILMTYRRRGHFRGIWSSVPASVELMKSGESVVESMFSPAVFDLKAQGVDCVYASPVEGYRAWHGVMCLSVAAQGDVKDAAYEYMNWWLSGWPGAFIAKQGYYISNPQRSRKELTADEWDYWYEGKPARTDLLGTQGKVVVNKGASRDGGSYERRFSNIAVWNTVMPTYEYSLTRWNEFLSG</sequence>
<dbReference type="EMBL" id="SJPI01000002">
    <property type="protein sequence ID" value="TWT50231.1"/>
    <property type="molecule type" value="Genomic_DNA"/>
</dbReference>